<accession>A0A3D8J9V2</accession>
<dbReference type="PRINTS" id="PR01009">
    <property type="entry name" value="FLGMRINGFLIF"/>
</dbReference>
<feature type="domain" description="Flagellar M-ring C-terminal" evidence="13">
    <location>
        <begin position="256"/>
        <end position="422"/>
    </location>
</feature>
<keyword evidence="7 11" id="KW-0472">Membrane</keyword>
<evidence type="ECO:0000256" key="10">
    <source>
        <dbReference type="SAM" id="MobiDB-lite"/>
    </source>
</evidence>
<dbReference type="InterPro" id="IPR013556">
    <property type="entry name" value="Flag_M-ring_C"/>
</dbReference>
<evidence type="ECO:0000256" key="6">
    <source>
        <dbReference type="ARBA" id="ARBA00022989"/>
    </source>
</evidence>
<evidence type="ECO:0000313" key="14">
    <source>
        <dbReference type="EMBL" id="RDU74249.1"/>
    </source>
</evidence>
<proteinExistence type="inferred from homology"/>
<dbReference type="Pfam" id="PF08345">
    <property type="entry name" value="YscJ_FliF_C"/>
    <property type="match status" value="1"/>
</dbReference>
<reference evidence="14 15" key="1">
    <citation type="submission" date="2018-04" db="EMBL/GenBank/DDBJ databases">
        <title>Novel Campyloabacter and Helicobacter Species and Strains.</title>
        <authorList>
            <person name="Mannion A.J."/>
            <person name="Shen Z."/>
            <person name="Fox J.G."/>
        </authorList>
    </citation>
    <scope>NUCLEOTIDE SEQUENCE [LARGE SCALE GENOMIC DNA]</scope>
    <source>
        <strain evidence="14 15">MIT 04-9362</strain>
    </source>
</reference>
<keyword evidence="14" id="KW-0969">Cilium</keyword>
<comment type="caution">
    <text evidence="14">The sequence shown here is derived from an EMBL/GenBank/DDBJ whole genome shotgun (WGS) entry which is preliminary data.</text>
</comment>
<evidence type="ECO:0000256" key="7">
    <source>
        <dbReference type="ARBA" id="ARBA00023136"/>
    </source>
</evidence>
<dbReference type="InterPro" id="IPR006182">
    <property type="entry name" value="FliF_N_dom"/>
</dbReference>
<keyword evidence="8 9" id="KW-0975">Bacterial flagellum</keyword>
<evidence type="ECO:0000256" key="9">
    <source>
        <dbReference type="PIRNR" id="PIRNR004862"/>
    </source>
</evidence>
<feature type="transmembrane region" description="Helical" evidence="11">
    <location>
        <begin position="445"/>
        <end position="466"/>
    </location>
</feature>
<keyword evidence="5 11" id="KW-0812">Transmembrane</keyword>
<keyword evidence="14" id="KW-0966">Cell projection</keyword>
<evidence type="ECO:0000256" key="8">
    <source>
        <dbReference type="ARBA" id="ARBA00023143"/>
    </source>
</evidence>
<name>A0A3D8J9V2_9HELI</name>
<organism evidence="14 15">
    <name type="scientific">Helicobacter anseris</name>
    <dbReference type="NCBI Taxonomy" id="375926"/>
    <lineage>
        <taxon>Bacteria</taxon>
        <taxon>Pseudomonadati</taxon>
        <taxon>Campylobacterota</taxon>
        <taxon>Epsilonproteobacteria</taxon>
        <taxon>Campylobacterales</taxon>
        <taxon>Helicobacteraceae</taxon>
        <taxon>Helicobacter</taxon>
    </lineage>
</organism>
<feature type="compositionally biased region" description="Basic and acidic residues" evidence="10">
    <location>
        <begin position="296"/>
        <end position="309"/>
    </location>
</feature>
<dbReference type="GO" id="GO:0003774">
    <property type="term" value="F:cytoskeletal motor activity"/>
    <property type="evidence" value="ECO:0007669"/>
    <property type="project" value="InterPro"/>
</dbReference>
<evidence type="ECO:0000256" key="4">
    <source>
        <dbReference type="ARBA" id="ARBA00022475"/>
    </source>
</evidence>
<evidence type="ECO:0000256" key="2">
    <source>
        <dbReference type="ARBA" id="ARBA00004651"/>
    </source>
</evidence>
<dbReference type="GO" id="GO:0009431">
    <property type="term" value="C:bacterial-type flagellum basal body, MS ring"/>
    <property type="evidence" value="ECO:0007669"/>
    <property type="project" value="InterPro"/>
</dbReference>
<dbReference type="EMBL" id="NXLX01000003">
    <property type="protein sequence ID" value="RDU74249.1"/>
    <property type="molecule type" value="Genomic_DNA"/>
</dbReference>
<evidence type="ECO:0000256" key="1">
    <source>
        <dbReference type="ARBA" id="ARBA00004117"/>
    </source>
</evidence>
<dbReference type="AlphaFoldDB" id="A0A3D8J9V2"/>
<evidence type="ECO:0000259" key="12">
    <source>
        <dbReference type="Pfam" id="PF01514"/>
    </source>
</evidence>
<dbReference type="Proteomes" id="UP000256695">
    <property type="component" value="Unassembled WGS sequence"/>
</dbReference>
<dbReference type="Gene3D" id="3.30.300.30">
    <property type="match status" value="1"/>
</dbReference>
<evidence type="ECO:0000256" key="11">
    <source>
        <dbReference type="SAM" id="Phobius"/>
    </source>
</evidence>
<dbReference type="PANTHER" id="PTHR30046:SF0">
    <property type="entry name" value="FLAGELLAR M-RING PROTEIN"/>
    <property type="match status" value="1"/>
</dbReference>
<feature type="transmembrane region" description="Helical" evidence="11">
    <location>
        <begin position="23"/>
        <end position="42"/>
    </location>
</feature>
<dbReference type="GO" id="GO:0005886">
    <property type="term" value="C:plasma membrane"/>
    <property type="evidence" value="ECO:0007669"/>
    <property type="project" value="UniProtKB-SubCell"/>
</dbReference>
<feature type="domain" description="Flagellar M-ring N-terminal" evidence="12">
    <location>
        <begin position="50"/>
        <end position="221"/>
    </location>
</feature>
<dbReference type="InterPro" id="IPR045851">
    <property type="entry name" value="AMP-bd_C_sf"/>
</dbReference>
<sequence length="566" mass="63556">MDIKEVFNQTLSFFNRFTKKQRIVIGIGAVALIAFFVFLIVFTTNGKERNDNYAVLFEGMNPSDNALILQHLQQNQIPYKIPNEDTILIPRDKVYEQRIALASQGIPKTSKVGFEIFDNKDFGVTDEEHKVKFLRAIEGELARTIESLAPIQKANVLIAIPKSSVFVSQQVPPTASVMLGVRMGAALTSAQIFGIKNLVAAAIPNLTIENVKLVSQNGEPLGEDDELSTSKEAAATQLKYKSNIERALEAKIINILSPVVGGDDKVVARVNADFDFSQRKSLQEVYDPNNVVRSEQSLEERREGGEKKQVGGVPGAVSNIGPVQGLEDNNAKEKYEKTQNTTNYEVGKTVNEIKGEFGVLTRLSAAVVVDGRYKKVIADGVEKMEYIPMSEAEMEKIDSLVKQAIGYSQKRGDDVTVSNFEFNAKTQNYVPMTEFDKITSRIEAYLTPFLPMLKYVIVALIIFVFYKKIIVPFTERMLEVQNTEEEKITSLFETSDDEDEEFNKFGEMRKRVEEQLGIGKGFNEDEVKYDVLLEKMRAIIEEKPEEIATLFKMLIKDEISADMKQS</sequence>
<comment type="function">
    <text evidence="9">The M ring may be actively involved in energy transduction.</text>
</comment>
<keyword evidence="14" id="KW-0282">Flagellum</keyword>
<evidence type="ECO:0000256" key="5">
    <source>
        <dbReference type="ARBA" id="ARBA00022692"/>
    </source>
</evidence>
<dbReference type="RefSeq" id="WP_115578544.1">
    <property type="nucleotide sequence ID" value="NZ_NXLX01000003.1"/>
</dbReference>
<dbReference type="OrthoDB" id="9807026at2"/>
<dbReference type="NCBIfam" id="TIGR00206">
    <property type="entry name" value="fliF"/>
    <property type="match status" value="1"/>
</dbReference>
<dbReference type="PANTHER" id="PTHR30046">
    <property type="entry name" value="FLAGELLAR M-RING PROTEIN"/>
    <property type="match status" value="1"/>
</dbReference>
<keyword evidence="6 11" id="KW-1133">Transmembrane helix</keyword>
<dbReference type="Pfam" id="PF01514">
    <property type="entry name" value="YscJ_FliF"/>
    <property type="match status" value="1"/>
</dbReference>
<comment type="similarity">
    <text evidence="3 9">Belongs to the FliF family.</text>
</comment>
<dbReference type="InterPro" id="IPR000067">
    <property type="entry name" value="FlgMring_FliF"/>
</dbReference>
<evidence type="ECO:0000256" key="3">
    <source>
        <dbReference type="ARBA" id="ARBA00007971"/>
    </source>
</evidence>
<keyword evidence="15" id="KW-1185">Reference proteome</keyword>
<evidence type="ECO:0000313" key="15">
    <source>
        <dbReference type="Proteomes" id="UP000256695"/>
    </source>
</evidence>
<evidence type="ECO:0000259" key="13">
    <source>
        <dbReference type="Pfam" id="PF08345"/>
    </source>
</evidence>
<gene>
    <name evidence="14" type="ORF">CQA57_01865</name>
</gene>
<comment type="subcellular location">
    <subcellularLocation>
        <location evidence="1 9">Bacterial flagellum basal body</location>
    </subcellularLocation>
    <subcellularLocation>
        <location evidence="2">Cell membrane</location>
        <topology evidence="2">Multi-pass membrane protein</topology>
    </subcellularLocation>
</comment>
<feature type="region of interest" description="Disordered" evidence="10">
    <location>
        <begin position="292"/>
        <end position="337"/>
    </location>
</feature>
<dbReference type="PIRSF" id="PIRSF004862">
    <property type="entry name" value="FliF"/>
    <property type="match status" value="1"/>
</dbReference>
<dbReference type="GO" id="GO:0071973">
    <property type="term" value="P:bacterial-type flagellum-dependent cell motility"/>
    <property type="evidence" value="ECO:0007669"/>
    <property type="project" value="InterPro"/>
</dbReference>
<protein>
    <recommendedName>
        <fullName evidence="9">Flagellar M-ring protein</fullName>
    </recommendedName>
</protein>
<dbReference type="InterPro" id="IPR043427">
    <property type="entry name" value="YscJ/FliF"/>
</dbReference>
<keyword evidence="4" id="KW-1003">Cell membrane</keyword>